<sequence length="77" mass="8694">MACDHEFKRRDKKARDDEAVHGCHHCATCRKSSQNATSATMQSQWWQRMGLPRDCKCLSDATGEDACEPISAPQKQL</sequence>
<comment type="caution">
    <text evidence="1">The sequence shown here is derived from an EMBL/GenBank/DDBJ whole genome shotgun (WGS) entry which is preliminary data.</text>
</comment>
<reference evidence="1 2" key="1">
    <citation type="submission" date="2024-03" db="EMBL/GenBank/DDBJ databases">
        <title>Adaptation during the transition from Ophiocordyceps entomopathogen to insect associate is accompanied by gene loss and intensified selection.</title>
        <authorList>
            <person name="Ward C.M."/>
            <person name="Onetto C.A."/>
            <person name="Borneman A.R."/>
        </authorList>
    </citation>
    <scope>NUCLEOTIDE SEQUENCE [LARGE SCALE GENOMIC DNA]</scope>
    <source>
        <strain evidence="1">AWRI1</strain>
        <tissue evidence="1">Single Adult Female</tissue>
    </source>
</reference>
<evidence type="ECO:0000313" key="2">
    <source>
        <dbReference type="Proteomes" id="UP001367676"/>
    </source>
</evidence>
<evidence type="ECO:0000313" key="1">
    <source>
        <dbReference type="EMBL" id="KAK7573990.1"/>
    </source>
</evidence>
<dbReference type="AlphaFoldDB" id="A0AAN9T5K5"/>
<gene>
    <name evidence="1" type="ORF">V9T40_011181</name>
</gene>
<proteinExistence type="predicted"/>
<dbReference type="Proteomes" id="UP001367676">
    <property type="component" value="Unassembled WGS sequence"/>
</dbReference>
<keyword evidence="2" id="KW-1185">Reference proteome</keyword>
<protein>
    <submittedName>
        <fullName evidence="1">Uncharacterized protein</fullName>
    </submittedName>
</protein>
<organism evidence="1 2">
    <name type="scientific">Parthenolecanium corni</name>
    <dbReference type="NCBI Taxonomy" id="536013"/>
    <lineage>
        <taxon>Eukaryota</taxon>
        <taxon>Metazoa</taxon>
        <taxon>Ecdysozoa</taxon>
        <taxon>Arthropoda</taxon>
        <taxon>Hexapoda</taxon>
        <taxon>Insecta</taxon>
        <taxon>Pterygota</taxon>
        <taxon>Neoptera</taxon>
        <taxon>Paraneoptera</taxon>
        <taxon>Hemiptera</taxon>
        <taxon>Sternorrhyncha</taxon>
        <taxon>Coccoidea</taxon>
        <taxon>Coccidae</taxon>
        <taxon>Parthenolecanium</taxon>
    </lineage>
</organism>
<dbReference type="EMBL" id="JBBCAQ010000037">
    <property type="protein sequence ID" value="KAK7573990.1"/>
    <property type="molecule type" value="Genomic_DNA"/>
</dbReference>
<name>A0AAN9T5K5_9HEMI</name>
<accession>A0AAN9T5K5</accession>